<accession>A0AA37WGJ7</accession>
<protein>
    <recommendedName>
        <fullName evidence="3">YD repeat-containing protein</fullName>
    </recommendedName>
</protein>
<proteinExistence type="predicted"/>
<dbReference type="AlphaFoldDB" id="A0AA37WGJ7"/>
<dbReference type="EMBL" id="BSOH01000037">
    <property type="protein sequence ID" value="GLR20067.1"/>
    <property type="molecule type" value="Genomic_DNA"/>
</dbReference>
<dbReference type="Gene3D" id="2.180.10.10">
    <property type="entry name" value="RHS repeat-associated core"/>
    <property type="match status" value="1"/>
</dbReference>
<evidence type="ECO:0008006" key="3">
    <source>
        <dbReference type="Google" id="ProtNLM"/>
    </source>
</evidence>
<comment type="caution">
    <text evidence="1">The sequence shown here is derived from an EMBL/GenBank/DDBJ whole genome shotgun (WGS) entry which is preliminary data.</text>
</comment>
<reference evidence="1" key="1">
    <citation type="journal article" date="2014" name="Int. J. Syst. Evol. Microbiol.">
        <title>Complete genome sequence of Corynebacterium casei LMG S-19264T (=DSM 44701T), isolated from a smear-ripened cheese.</title>
        <authorList>
            <consortium name="US DOE Joint Genome Institute (JGI-PGF)"/>
            <person name="Walter F."/>
            <person name="Albersmeier A."/>
            <person name="Kalinowski J."/>
            <person name="Ruckert C."/>
        </authorList>
    </citation>
    <scope>NUCLEOTIDE SEQUENCE</scope>
    <source>
        <strain evidence="1">NBRC 108769</strain>
    </source>
</reference>
<dbReference type="RefSeq" id="WP_235293587.1">
    <property type="nucleotide sequence ID" value="NZ_BSOH01000037.1"/>
</dbReference>
<name>A0AA37WGJ7_9BACT</name>
<evidence type="ECO:0000313" key="1">
    <source>
        <dbReference type="EMBL" id="GLR20067.1"/>
    </source>
</evidence>
<gene>
    <name evidence="1" type="ORF">GCM10007940_46830</name>
</gene>
<keyword evidence="2" id="KW-1185">Reference proteome</keyword>
<organism evidence="1 2">
    <name type="scientific">Portibacter lacus</name>
    <dbReference type="NCBI Taxonomy" id="1099794"/>
    <lineage>
        <taxon>Bacteria</taxon>
        <taxon>Pseudomonadati</taxon>
        <taxon>Bacteroidota</taxon>
        <taxon>Saprospiria</taxon>
        <taxon>Saprospirales</taxon>
        <taxon>Haliscomenobacteraceae</taxon>
        <taxon>Portibacter</taxon>
    </lineage>
</organism>
<reference evidence="1" key="2">
    <citation type="submission" date="2023-01" db="EMBL/GenBank/DDBJ databases">
        <title>Draft genome sequence of Portibacter lacus strain NBRC 108769.</title>
        <authorList>
            <person name="Sun Q."/>
            <person name="Mori K."/>
        </authorList>
    </citation>
    <scope>NUCLEOTIDE SEQUENCE</scope>
    <source>
        <strain evidence="1">NBRC 108769</strain>
    </source>
</reference>
<evidence type="ECO:0000313" key="2">
    <source>
        <dbReference type="Proteomes" id="UP001156666"/>
    </source>
</evidence>
<dbReference type="Proteomes" id="UP001156666">
    <property type="component" value="Unassembled WGS sequence"/>
</dbReference>
<sequence length="217" mass="25663">MKYLPLLLVLFIACQETDKPFLKQEKNQVWSVKEVDGEHTKDQVTFLETYEYDEAGNEIGHLLYSPTGELSGKELAVFDDEYEQPIGTRYYTPEDSLLSYYSLKYDDNGQKTSRWGFDATNDELLRMENFKYDKKGNMIQKDILSADNQLQSSFIFTYDAYGNKTSLNIKDPKGETLLTETYKITKFDDQKRWVENWGWRDDKPYSFRVRELVYEEK</sequence>